<feature type="compositionally biased region" description="Basic and acidic residues" evidence="1">
    <location>
        <begin position="25"/>
        <end position="48"/>
    </location>
</feature>
<accession>A0A9W3D5C4</accession>
<evidence type="ECO:0000313" key="3">
    <source>
        <dbReference type="RefSeq" id="XP_056859032.1"/>
    </source>
</evidence>
<evidence type="ECO:0000313" key="2">
    <source>
        <dbReference type="Proteomes" id="UP000504610"/>
    </source>
</evidence>
<reference evidence="3" key="2">
    <citation type="submission" date="2025-08" db="UniProtKB">
        <authorList>
            <consortium name="RefSeq"/>
        </authorList>
    </citation>
    <scope>IDENTIFICATION</scope>
    <source>
        <tissue evidence="3">Leaf</tissue>
    </source>
</reference>
<dbReference type="RefSeq" id="XP_056859032.1">
    <property type="nucleotide sequence ID" value="XM_057003052.1"/>
</dbReference>
<feature type="region of interest" description="Disordered" evidence="1">
    <location>
        <begin position="1"/>
        <end position="188"/>
    </location>
</feature>
<sequence>MEDGHDPAVEQTPQLSEVPDEQEHEQEQEWVPHREREENEREMEKEMSGRSCTAMRNPKWSRSPNHHDHDAVESGEEEKRYELTWEERRGREGRKEAERKRGEERRGDPARRRGDPARRRGEGEEPRGRERRGEGGGEEERKIEKERNREEKNENLIYEGSDGQGPSKFPRNFLTWSSKFPRNSLVGG</sequence>
<organism evidence="2 3">
    <name type="scientific">Raphanus sativus</name>
    <name type="common">Radish</name>
    <name type="synonym">Raphanus raphanistrum var. sativus</name>
    <dbReference type="NCBI Taxonomy" id="3726"/>
    <lineage>
        <taxon>Eukaryota</taxon>
        <taxon>Viridiplantae</taxon>
        <taxon>Streptophyta</taxon>
        <taxon>Embryophyta</taxon>
        <taxon>Tracheophyta</taxon>
        <taxon>Spermatophyta</taxon>
        <taxon>Magnoliopsida</taxon>
        <taxon>eudicotyledons</taxon>
        <taxon>Gunneridae</taxon>
        <taxon>Pentapetalae</taxon>
        <taxon>rosids</taxon>
        <taxon>malvids</taxon>
        <taxon>Brassicales</taxon>
        <taxon>Brassicaceae</taxon>
        <taxon>Brassiceae</taxon>
        <taxon>Raphanus</taxon>
    </lineage>
</organism>
<dbReference type="AlphaFoldDB" id="A0A9W3D5C4"/>
<dbReference type="Proteomes" id="UP000504610">
    <property type="component" value="Chromosome 2"/>
</dbReference>
<dbReference type="KEGG" id="rsz:130508007"/>
<evidence type="ECO:0000256" key="1">
    <source>
        <dbReference type="SAM" id="MobiDB-lite"/>
    </source>
</evidence>
<feature type="compositionally biased region" description="Basic and acidic residues" evidence="1">
    <location>
        <begin position="65"/>
        <end position="154"/>
    </location>
</feature>
<gene>
    <name evidence="3" type="primary">LOC130508007</name>
</gene>
<protein>
    <submittedName>
        <fullName evidence="3">Uncharacterized protein LOC130508007</fullName>
    </submittedName>
</protein>
<dbReference type="GeneID" id="130508007"/>
<reference evidence="2" key="1">
    <citation type="journal article" date="2019" name="Database">
        <title>The radish genome database (RadishGD): an integrated information resource for radish genomics.</title>
        <authorList>
            <person name="Yu H.J."/>
            <person name="Baek S."/>
            <person name="Lee Y.J."/>
            <person name="Cho A."/>
            <person name="Mun J.H."/>
        </authorList>
    </citation>
    <scope>NUCLEOTIDE SEQUENCE [LARGE SCALE GENOMIC DNA]</scope>
    <source>
        <strain evidence="2">cv. WK10039</strain>
    </source>
</reference>
<name>A0A9W3D5C4_RAPSA</name>
<keyword evidence="2" id="KW-1185">Reference proteome</keyword>
<proteinExistence type="predicted"/>